<dbReference type="EMBL" id="OZ020103">
    <property type="protein sequence ID" value="CAK9277230.1"/>
    <property type="molecule type" value="Genomic_DNA"/>
</dbReference>
<reference evidence="1" key="1">
    <citation type="submission" date="2024-02" db="EMBL/GenBank/DDBJ databases">
        <authorList>
            <consortium name="ELIXIR-Norway"/>
            <consortium name="Elixir Norway"/>
        </authorList>
    </citation>
    <scope>NUCLEOTIDE SEQUENCE</scope>
</reference>
<protein>
    <submittedName>
        <fullName evidence="1">Uncharacterized protein</fullName>
    </submittedName>
</protein>
<keyword evidence="2" id="KW-1185">Reference proteome</keyword>
<evidence type="ECO:0000313" key="2">
    <source>
        <dbReference type="Proteomes" id="UP001497444"/>
    </source>
</evidence>
<organism evidence="1 2">
    <name type="scientific">Sphagnum jensenii</name>
    <dbReference type="NCBI Taxonomy" id="128206"/>
    <lineage>
        <taxon>Eukaryota</taxon>
        <taxon>Viridiplantae</taxon>
        <taxon>Streptophyta</taxon>
        <taxon>Embryophyta</taxon>
        <taxon>Bryophyta</taxon>
        <taxon>Sphagnophytina</taxon>
        <taxon>Sphagnopsida</taxon>
        <taxon>Sphagnales</taxon>
        <taxon>Sphagnaceae</taxon>
        <taxon>Sphagnum</taxon>
    </lineage>
</organism>
<sequence>MNQENEEIAKFRTGILLFTAPEFNAWPVGKERYRRRGHTLNESIDDAMRCDAMVFVLLLSGEDDSLKRYAANAGQRPEKKIRHSEITAVDPFVSVSTM</sequence>
<proteinExistence type="predicted"/>
<name>A0ABP0XFD2_9BRYO</name>
<dbReference type="Proteomes" id="UP001497444">
    <property type="component" value="Chromosome 8"/>
</dbReference>
<evidence type="ECO:0000313" key="1">
    <source>
        <dbReference type="EMBL" id="CAK9277230.1"/>
    </source>
</evidence>
<gene>
    <name evidence="1" type="ORF">CSSPJE1EN1_LOCUS22708</name>
</gene>
<accession>A0ABP0XFD2</accession>